<dbReference type="EMBL" id="PISD01000005">
    <property type="protein sequence ID" value="PKG30794.1"/>
    <property type="molecule type" value="Genomic_DNA"/>
</dbReference>
<keyword evidence="3" id="KW-1185">Reference proteome</keyword>
<dbReference type="InterPro" id="IPR011411">
    <property type="entry name" value="MazG-related_YvdC"/>
</dbReference>
<sequence length="98" mass="11440">MLDIAELQKNVKAFSKEKGFDQSSVEARTLFLMTEVGEVAKEVLSLSWEEDKDQVKERLGLELYDVVWNVCELANKLDIDLEDAFKKKMEINKLRTWE</sequence>
<dbReference type="RefSeq" id="WP_066193712.1">
    <property type="nucleotide sequence ID" value="NZ_JAFDQP010000003.1"/>
</dbReference>
<gene>
    <name evidence="2" type="ORF">CWS20_01575</name>
</gene>
<reference evidence="2 3" key="1">
    <citation type="journal article" date="2010" name="Int. J. Syst. Evol. Microbiol.">
        <title>Bacillus horneckiae sp. nov., isolated from a spacecraft-assembly clean room.</title>
        <authorList>
            <person name="Vaishampayan P."/>
            <person name="Probst A."/>
            <person name="Krishnamurthi S."/>
            <person name="Ghosh S."/>
            <person name="Osman S."/>
            <person name="McDowall A."/>
            <person name="Ruckmani A."/>
            <person name="Mayilraj S."/>
            <person name="Venkateswaran K."/>
        </authorList>
    </citation>
    <scope>NUCLEOTIDE SEQUENCE [LARGE SCALE GENOMIC DNA]</scope>
    <source>
        <strain evidence="3">1PO1SC</strain>
    </source>
</reference>
<evidence type="ECO:0000313" key="2">
    <source>
        <dbReference type="EMBL" id="PKG30794.1"/>
    </source>
</evidence>
<dbReference type="Proteomes" id="UP000233343">
    <property type="component" value="Unassembled WGS sequence"/>
</dbReference>
<dbReference type="PANTHER" id="PTHR42702">
    <property type="entry name" value="NUCLEOTIDE PYROPHOSPHOHYDROLASE"/>
    <property type="match status" value="1"/>
</dbReference>
<evidence type="ECO:0000259" key="1">
    <source>
        <dbReference type="Pfam" id="PF03819"/>
    </source>
</evidence>
<name>A0A2N0ZMR1_9BACI</name>
<accession>A0A2N0ZMR1</accession>
<dbReference type="PIRSF" id="PIRSF036521">
    <property type="entry name" value="UCP036521_pph"/>
    <property type="match status" value="1"/>
</dbReference>
<dbReference type="InterPro" id="IPR004518">
    <property type="entry name" value="MazG-like_dom"/>
</dbReference>
<dbReference type="PANTHER" id="PTHR42702:SF1">
    <property type="entry name" value="REGULATORY PROTEIN FOR BETA-LACTAMASE"/>
    <property type="match status" value="1"/>
</dbReference>
<evidence type="ECO:0000313" key="3">
    <source>
        <dbReference type="Proteomes" id="UP000233343"/>
    </source>
</evidence>
<dbReference type="Gene3D" id="1.10.287.1080">
    <property type="entry name" value="MazG-like"/>
    <property type="match status" value="1"/>
</dbReference>
<comment type="caution">
    <text evidence="2">The sequence shown here is derived from an EMBL/GenBank/DDBJ whole genome shotgun (WGS) entry which is preliminary data.</text>
</comment>
<protein>
    <submittedName>
        <fullName evidence="2">Pyrophosphatase</fullName>
    </submittedName>
</protein>
<dbReference type="SUPFAM" id="SSF101386">
    <property type="entry name" value="all-alpha NTP pyrophosphatases"/>
    <property type="match status" value="1"/>
</dbReference>
<dbReference type="AlphaFoldDB" id="A0A2N0ZMR1"/>
<dbReference type="Pfam" id="PF03819">
    <property type="entry name" value="MazG"/>
    <property type="match status" value="1"/>
</dbReference>
<proteinExistence type="predicted"/>
<organism evidence="2 3">
    <name type="scientific">Cytobacillus horneckiae</name>
    <dbReference type="NCBI Taxonomy" id="549687"/>
    <lineage>
        <taxon>Bacteria</taxon>
        <taxon>Bacillati</taxon>
        <taxon>Bacillota</taxon>
        <taxon>Bacilli</taxon>
        <taxon>Bacillales</taxon>
        <taxon>Bacillaceae</taxon>
        <taxon>Cytobacillus</taxon>
    </lineage>
</organism>
<feature type="domain" description="NTP pyrophosphohydrolase MazG-like" evidence="1">
    <location>
        <begin position="26"/>
        <end position="90"/>
    </location>
</feature>